<sequence length="85" mass="9398">MTTKAKLLEKIQLSSNASSVALFISELNKSDTGLDELKSALLSILFNDKELNINEAYRDDLEDLCAAMEGHCCSSYTLHPSNMNK</sequence>
<reference evidence="1" key="1">
    <citation type="journal article" date="2018" name="Genome Biol.">
        <title>SKESA: strategic k-mer extension for scrupulous assemblies.</title>
        <authorList>
            <person name="Souvorov A."/>
            <person name="Agarwala R."/>
            <person name="Lipman D.J."/>
        </authorList>
    </citation>
    <scope>NUCLEOTIDE SEQUENCE</scope>
    <source>
        <strain evidence="1">BCW_3452</strain>
    </source>
</reference>
<accession>A0A8H9N1S3</accession>
<gene>
    <name evidence="1" type="ORF">I7730_15720</name>
</gene>
<reference evidence="1" key="2">
    <citation type="submission" date="2019-01" db="EMBL/GenBank/DDBJ databases">
        <authorList>
            <consortium name="NCBI Pathogen Detection Project"/>
        </authorList>
    </citation>
    <scope>NUCLEOTIDE SEQUENCE</scope>
    <source>
        <strain evidence="1">BCW_3452</strain>
    </source>
</reference>
<dbReference type="AlphaFoldDB" id="A0A8H9N1S3"/>
<evidence type="ECO:0000313" key="1">
    <source>
        <dbReference type="EMBL" id="HAS8541230.1"/>
    </source>
</evidence>
<name>A0A8H9N1S3_VIBVL</name>
<proteinExistence type="predicted"/>
<dbReference type="Proteomes" id="UP000863257">
    <property type="component" value="Unassembled WGS sequence"/>
</dbReference>
<organism evidence="1">
    <name type="scientific">Vibrio vulnificus</name>
    <dbReference type="NCBI Taxonomy" id="672"/>
    <lineage>
        <taxon>Bacteria</taxon>
        <taxon>Pseudomonadati</taxon>
        <taxon>Pseudomonadota</taxon>
        <taxon>Gammaproteobacteria</taxon>
        <taxon>Vibrionales</taxon>
        <taxon>Vibrionaceae</taxon>
        <taxon>Vibrio</taxon>
    </lineage>
</organism>
<comment type="caution">
    <text evidence="1">The sequence shown here is derived from an EMBL/GenBank/DDBJ whole genome shotgun (WGS) entry which is preliminary data.</text>
</comment>
<dbReference type="EMBL" id="DACRBY010000020">
    <property type="protein sequence ID" value="HAS8541230.1"/>
    <property type="molecule type" value="Genomic_DNA"/>
</dbReference>
<protein>
    <submittedName>
        <fullName evidence="1">Uncharacterized protein</fullName>
    </submittedName>
</protein>